<dbReference type="AlphaFoldDB" id="A0A098G7X9"/>
<dbReference type="PRINTS" id="PR00080">
    <property type="entry name" value="SDRFAMILY"/>
</dbReference>
<evidence type="ECO:0000256" key="1">
    <source>
        <dbReference type="ARBA" id="ARBA00006484"/>
    </source>
</evidence>
<dbReference type="STRING" id="1212491.LFA_3222"/>
<dbReference type="EMBL" id="LN614827">
    <property type="protein sequence ID" value="CEG58558.1"/>
    <property type="molecule type" value="Genomic_DNA"/>
</dbReference>
<dbReference type="InterPro" id="IPR036291">
    <property type="entry name" value="NAD(P)-bd_dom_sf"/>
</dbReference>
<dbReference type="SUPFAM" id="SSF51735">
    <property type="entry name" value="NAD(P)-binding Rossmann-fold domains"/>
    <property type="match status" value="1"/>
</dbReference>
<dbReference type="Proteomes" id="UP000032430">
    <property type="component" value="Chromosome I"/>
</dbReference>
<gene>
    <name evidence="4" type="ORF">LFA_3222</name>
</gene>
<accession>A0A098G7X9</accession>
<dbReference type="PRINTS" id="PR00081">
    <property type="entry name" value="GDHRDH"/>
</dbReference>
<dbReference type="Pfam" id="PF00106">
    <property type="entry name" value="adh_short"/>
    <property type="match status" value="1"/>
</dbReference>
<dbReference type="KEGG" id="lfa:LFA_3222"/>
<dbReference type="RefSeq" id="WP_197541192.1">
    <property type="nucleotide sequence ID" value="NZ_LN614827.1"/>
</dbReference>
<proteinExistence type="inferred from homology"/>
<dbReference type="GO" id="GO:0016020">
    <property type="term" value="C:membrane"/>
    <property type="evidence" value="ECO:0007669"/>
    <property type="project" value="TreeGrafter"/>
</dbReference>
<dbReference type="HOGENOM" id="CLU_010194_2_1_6"/>
<reference evidence="5" key="1">
    <citation type="submission" date="2014-09" db="EMBL/GenBank/DDBJ databases">
        <authorList>
            <person name="Gomez-Valero L."/>
        </authorList>
    </citation>
    <scope>NUCLEOTIDE SEQUENCE [LARGE SCALE GENOMIC DNA]</scope>
    <source>
        <strain evidence="5">ATCC700992</strain>
    </source>
</reference>
<keyword evidence="2 4" id="KW-0560">Oxidoreductase</keyword>
<dbReference type="PANTHER" id="PTHR44196">
    <property type="entry name" value="DEHYDROGENASE/REDUCTASE SDR FAMILY MEMBER 7B"/>
    <property type="match status" value="1"/>
</dbReference>
<evidence type="ECO:0000256" key="2">
    <source>
        <dbReference type="ARBA" id="ARBA00023002"/>
    </source>
</evidence>
<dbReference type="GO" id="GO:0016491">
    <property type="term" value="F:oxidoreductase activity"/>
    <property type="evidence" value="ECO:0007669"/>
    <property type="project" value="UniProtKB-KW"/>
</dbReference>
<dbReference type="InterPro" id="IPR020904">
    <property type="entry name" value="Sc_DH/Rdtase_CS"/>
</dbReference>
<dbReference type="InterPro" id="IPR002347">
    <property type="entry name" value="SDR_fam"/>
</dbReference>
<evidence type="ECO:0000313" key="5">
    <source>
        <dbReference type="Proteomes" id="UP000032430"/>
    </source>
</evidence>
<evidence type="ECO:0000256" key="3">
    <source>
        <dbReference type="RuleBase" id="RU000363"/>
    </source>
</evidence>
<dbReference type="EC" id="1.1.-.-" evidence="4"/>
<evidence type="ECO:0000313" key="4">
    <source>
        <dbReference type="EMBL" id="CEG58558.1"/>
    </source>
</evidence>
<dbReference type="Gene3D" id="3.40.50.720">
    <property type="entry name" value="NAD(P)-binding Rossmann-like Domain"/>
    <property type="match status" value="1"/>
</dbReference>
<dbReference type="PROSITE" id="PS00061">
    <property type="entry name" value="ADH_SHORT"/>
    <property type="match status" value="1"/>
</dbReference>
<sequence length="264" mass="29432">MMNLKNKKVWITGASSGIGEALAYEMAKAGAKVILSARTEKDLERVRTACHTSENHVVVPLDLEQYFQLEEKVNSVWEQHGPIDILIHCGGISQRYLVAESRLELDKKIIDINFFGAIALTRPVLKKMLQRNSGHIVVISSMLGLYGMQTRSAYSASKHALRGYFESLRNELFKTKLGITLVYPGYVNTHITHNALLADGTTFGQLDTVHAHGISPEHCAQKIVQAIRQGKAVVVISGVKERFGAFLVRFFPALFRLVSPRFKV</sequence>
<name>A0A098G7X9_9GAMM</name>
<comment type="similarity">
    <text evidence="1 3">Belongs to the short-chain dehydrogenases/reductases (SDR) family.</text>
</comment>
<organism evidence="4 5">
    <name type="scientific">Legionella fallonii LLAP-10</name>
    <dbReference type="NCBI Taxonomy" id="1212491"/>
    <lineage>
        <taxon>Bacteria</taxon>
        <taxon>Pseudomonadati</taxon>
        <taxon>Pseudomonadota</taxon>
        <taxon>Gammaproteobacteria</taxon>
        <taxon>Legionellales</taxon>
        <taxon>Legionellaceae</taxon>
        <taxon>Legionella</taxon>
    </lineage>
</organism>
<keyword evidence="5" id="KW-1185">Reference proteome</keyword>
<protein>
    <submittedName>
        <fullName evidence="4">Dehydrogenase/reductase SDR family protein 7-like</fullName>
        <ecNumber evidence="4">1.1.-.-</ecNumber>
    </submittedName>
</protein>
<dbReference type="PANTHER" id="PTHR44196:SF1">
    <property type="entry name" value="DEHYDROGENASE_REDUCTASE SDR FAMILY MEMBER 7B"/>
    <property type="match status" value="1"/>
</dbReference>
<dbReference type="NCBIfam" id="NF004825">
    <property type="entry name" value="PRK06181.1"/>
    <property type="match status" value="1"/>
</dbReference>